<dbReference type="Gene3D" id="3.40.50.300">
    <property type="entry name" value="P-loop containing nucleotide triphosphate hydrolases"/>
    <property type="match status" value="1"/>
</dbReference>
<organism evidence="8 9">
    <name type="scientific">Maccoyibacter intestinihominis</name>
    <dbReference type="NCBI Taxonomy" id="3133499"/>
    <lineage>
        <taxon>Bacteria</taxon>
        <taxon>Bacillati</taxon>
        <taxon>Bacillota</taxon>
        <taxon>Clostridia</taxon>
        <taxon>Lachnospirales</taxon>
        <taxon>Lachnospiraceae</taxon>
        <taxon>Maccoyibacter</taxon>
    </lineage>
</organism>
<dbReference type="Pfam" id="PF01202">
    <property type="entry name" value="SKI"/>
    <property type="match status" value="1"/>
</dbReference>
<feature type="binding site" evidence="7">
    <location>
        <begin position="13"/>
        <end position="18"/>
    </location>
    <ligand>
        <name>ATP</name>
        <dbReference type="ChEBI" id="CHEBI:30616"/>
    </ligand>
</feature>
<keyword evidence="3 7" id="KW-0547">Nucleotide-binding</keyword>
<dbReference type="CDD" id="cd00464">
    <property type="entry name" value="SK"/>
    <property type="match status" value="1"/>
</dbReference>
<feature type="binding site" evidence="7">
    <location>
        <position position="80"/>
    </location>
    <ligand>
        <name>substrate</name>
    </ligand>
</feature>
<proteinExistence type="inferred from homology"/>
<comment type="pathway">
    <text evidence="7">Metabolic intermediate biosynthesis; chorismate biosynthesis; chorismate from D-erythrose 4-phosphate and phosphoenolpyruvate: step 5/7.</text>
</comment>
<dbReference type="RefSeq" id="WP_353530786.1">
    <property type="nucleotide sequence ID" value="NZ_JBBMEX010000006.1"/>
</dbReference>
<gene>
    <name evidence="7" type="primary">aroK</name>
    <name evidence="8" type="ORF">WMO43_07660</name>
</gene>
<evidence type="ECO:0000256" key="4">
    <source>
        <dbReference type="ARBA" id="ARBA00022777"/>
    </source>
</evidence>
<comment type="catalytic activity">
    <reaction evidence="7">
        <text>shikimate + ATP = 3-phosphoshikimate + ADP + H(+)</text>
        <dbReference type="Rhea" id="RHEA:13121"/>
        <dbReference type="ChEBI" id="CHEBI:15378"/>
        <dbReference type="ChEBI" id="CHEBI:30616"/>
        <dbReference type="ChEBI" id="CHEBI:36208"/>
        <dbReference type="ChEBI" id="CHEBI:145989"/>
        <dbReference type="ChEBI" id="CHEBI:456216"/>
        <dbReference type="EC" id="2.7.1.71"/>
    </reaction>
</comment>
<keyword evidence="7" id="KW-0963">Cytoplasm</keyword>
<dbReference type="PANTHER" id="PTHR21087">
    <property type="entry name" value="SHIKIMATE KINASE"/>
    <property type="match status" value="1"/>
</dbReference>
<dbReference type="GO" id="GO:0004765">
    <property type="term" value="F:shikimate kinase activity"/>
    <property type="evidence" value="ECO:0007669"/>
    <property type="project" value="UniProtKB-EC"/>
</dbReference>
<feature type="binding site" evidence="7">
    <location>
        <position position="17"/>
    </location>
    <ligand>
        <name>Mg(2+)</name>
        <dbReference type="ChEBI" id="CHEBI:18420"/>
    </ligand>
</feature>
<comment type="subunit">
    <text evidence="7">Monomer.</text>
</comment>
<evidence type="ECO:0000256" key="5">
    <source>
        <dbReference type="ARBA" id="ARBA00022840"/>
    </source>
</evidence>
<dbReference type="InterPro" id="IPR000623">
    <property type="entry name" value="Shikimate_kinase/TSH1"/>
</dbReference>
<keyword evidence="7" id="KW-0460">Magnesium</keyword>
<sequence length="170" mass="18799">MKKENITLVGMPGAGKSTVGVVLAKIAGYHFLDSDLLIQQKTGKLLHELIEIHGREGFLEIEGEINASIEAKRTVIATGGSVVYEENAMQHLKEISTVVYIYLPYEELKTRLGSLEQRGVALKSGETLKDLYDSRSGLYKKYADITVDASHMGIQAVAEEILRKTRETAF</sequence>
<comment type="function">
    <text evidence="7">Catalyzes the specific phosphorylation of the 3-hydroxyl group of shikimic acid using ATP as a cosubstrate.</text>
</comment>
<dbReference type="PANTHER" id="PTHR21087:SF16">
    <property type="entry name" value="SHIKIMATE KINASE 1, CHLOROPLASTIC"/>
    <property type="match status" value="1"/>
</dbReference>
<evidence type="ECO:0000256" key="1">
    <source>
        <dbReference type="ARBA" id="ARBA00022605"/>
    </source>
</evidence>
<comment type="similarity">
    <text evidence="7">Belongs to the shikimate kinase family.</text>
</comment>
<keyword evidence="7" id="KW-0479">Metal-binding</keyword>
<dbReference type="HAMAP" id="MF_00109">
    <property type="entry name" value="Shikimate_kinase"/>
    <property type="match status" value="1"/>
</dbReference>
<keyword evidence="4 7" id="KW-0418">Kinase</keyword>
<keyword evidence="1 7" id="KW-0028">Amino-acid biosynthesis</keyword>
<evidence type="ECO:0000313" key="9">
    <source>
        <dbReference type="Proteomes" id="UP001454489"/>
    </source>
</evidence>
<dbReference type="Proteomes" id="UP001454489">
    <property type="component" value="Unassembled WGS sequence"/>
</dbReference>
<accession>A0ABV1HDE9</accession>
<evidence type="ECO:0000256" key="2">
    <source>
        <dbReference type="ARBA" id="ARBA00022679"/>
    </source>
</evidence>
<comment type="cofactor">
    <cofactor evidence="7">
        <name>Mg(2+)</name>
        <dbReference type="ChEBI" id="CHEBI:18420"/>
    </cofactor>
    <text evidence="7">Binds 1 Mg(2+) ion per subunit.</text>
</comment>
<protein>
    <recommendedName>
        <fullName evidence="7">Shikimate kinase</fullName>
        <shortName evidence="7">SK</shortName>
        <ecNumber evidence="7">2.7.1.71</ecNumber>
    </recommendedName>
</protein>
<name>A0ABV1HDE9_9FIRM</name>
<feature type="binding site" evidence="7">
    <location>
        <position position="118"/>
    </location>
    <ligand>
        <name>ATP</name>
        <dbReference type="ChEBI" id="CHEBI:30616"/>
    </ligand>
</feature>
<keyword evidence="2 7" id="KW-0808">Transferase</keyword>
<dbReference type="EC" id="2.7.1.71" evidence="7"/>
<keyword evidence="9" id="KW-1185">Reference proteome</keyword>
<dbReference type="EMBL" id="JBBMEX010000006">
    <property type="protein sequence ID" value="MEQ2557745.1"/>
    <property type="molecule type" value="Genomic_DNA"/>
</dbReference>
<dbReference type="SUPFAM" id="SSF52540">
    <property type="entry name" value="P-loop containing nucleoside triphosphate hydrolases"/>
    <property type="match status" value="1"/>
</dbReference>
<dbReference type="PRINTS" id="PR01100">
    <property type="entry name" value="SHIKIMTKNASE"/>
</dbReference>
<evidence type="ECO:0000256" key="3">
    <source>
        <dbReference type="ARBA" id="ARBA00022741"/>
    </source>
</evidence>
<keyword evidence="6 7" id="KW-0057">Aromatic amino acid biosynthesis</keyword>
<keyword evidence="5 7" id="KW-0067">ATP-binding</keyword>
<dbReference type="InterPro" id="IPR031322">
    <property type="entry name" value="Shikimate/glucono_kinase"/>
</dbReference>
<comment type="caution">
    <text evidence="7">Lacks conserved residue(s) required for the propagation of feature annotation.</text>
</comment>
<reference evidence="8 9" key="1">
    <citation type="submission" date="2024-03" db="EMBL/GenBank/DDBJ databases">
        <title>Human intestinal bacterial collection.</title>
        <authorList>
            <person name="Pauvert C."/>
            <person name="Hitch T.C.A."/>
            <person name="Clavel T."/>
        </authorList>
    </citation>
    <scope>NUCLEOTIDE SEQUENCE [LARGE SCALE GENOMIC DNA]</scope>
    <source>
        <strain evidence="8 9">CLA-AA-H185</strain>
    </source>
</reference>
<feature type="binding site" evidence="7">
    <location>
        <position position="35"/>
    </location>
    <ligand>
        <name>substrate</name>
    </ligand>
</feature>
<feature type="binding site" evidence="7">
    <location>
        <position position="135"/>
    </location>
    <ligand>
        <name>substrate</name>
    </ligand>
</feature>
<dbReference type="InterPro" id="IPR027417">
    <property type="entry name" value="P-loop_NTPase"/>
</dbReference>
<comment type="subcellular location">
    <subcellularLocation>
        <location evidence="7">Cytoplasm</location>
    </subcellularLocation>
</comment>
<evidence type="ECO:0000256" key="6">
    <source>
        <dbReference type="ARBA" id="ARBA00023141"/>
    </source>
</evidence>
<evidence type="ECO:0000256" key="7">
    <source>
        <dbReference type="HAMAP-Rule" id="MF_00109"/>
    </source>
</evidence>
<comment type="caution">
    <text evidence="8">The sequence shown here is derived from an EMBL/GenBank/DDBJ whole genome shotgun (WGS) entry which is preliminary data.</text>
</comment>
<evidence type="ECO:0000313" key="8">
    <source>
        <dbReference type="EMBL" id="MEQ2557745.1"/>
    </source>
</evidence>